<dbReference type="Proteomes" id="UP000790377">
    <property type="component" value="Unassembled WGS sequence"/>
</dbReference>
<dbReference type="EMBL" id="MU267860">
    <property type="protein sequence ID" value="KAH7907909.1"/>
    <property type="molecule type" value="Genomic_DNA"/>
</dbReference>
<proteinExistence type="predicted"/>
<comment type="caution">
    <text evidence="1">The sequence shown here is derived from an EMBL/GenBank/DDBJ whole genome shotgun (WGS) entry which is preliminary data.</text>
</comment>
<reference evidence="1" key="1">
    <citation type="journal article" date="2021" name="New Phytol.">
        <title>Evolutionary innovations through gain and loss of genes in the ectomycorrhizal Boletales.</title>
        <authorList>
            <person name="Wu G."/>
            <person name="Miyauchi S."/>
            <person name="Morin E."/>
            <person name="Kuo A."/>
            <person name="Drula E."/>
            <person name="Varga T."/>
            <person name="Kohler A."/>
            <person name="Feng B."/>
            <person name="Cao Y."/>
            <person name="Lipzen A."/>
            <person name="Daum C."/>
            <person name="Hundley H."/>
            <person name="Pangilinan J."/>
            <person name="Johnson J."/>
            <person name="Barry K."/>
            <person name="LaButti K."/>
            <person name="Ng V."/>
            <person name="Ahrendt S."/>
            <person name="Min B."/>
            <person name="Choi I.G."/>
            <person name="Park H."/>
            <person name="Plett J.M."/>
            <person name="Magnuson J."/>
            <person name="Spatafora J.W."/>
            <person name="Nagy L.G."/>
            <person name="Henrissat B."/>
            <person name="Grigoriev I.V."/>
            <person name="Yang Z.L."/>
            <person name="Xu J."/>
            <person name="Martin F.M."/>
        </authorList>
    </citation>
    <scope>NUCLEOTIDE SEQUENCE</scope>
    <source>
        <strain evidence="1">ATCC 28755</strain>
    </source>
</reference>
<name>A0ACB8A4B9_9AGAM</name>
<organism evidence="1 2">
    <name type="scientific">Hygrophoropsis aurantiaca</name>
    <dbReference type="NCBI Taxonomy" id="72124"/>
    <lineage>
        <taxon>Eukaryota</taxon>
        <taxon>Fungi</taxon>
        <taxon>Dikarya</taxon>
        <taxon>Basidiomycota</taxon>
        <taxon>Agaricomycotina</taxon>
        <taxon>Agaricomycetes</taxon>
        <taxon>Agaricomycetidae</taxon>
        <taxon>Boletales</taxon>
        <taxon>Coniophorineae</taxon>
        <taxon>Hygrophoropsidaceae</taxon>
        <taxon>Hygrophoropsis</taxon>
    </lineage>
</organism>
<protein>
    <submittedName>
        <fullName evidence="1">Uncharacterized protein</fullName>
    </submittedName>
</protein>
<evidence type="ECO:0000313" key="1">
    <source>
        <dbReference type="EMBL" id="KAH7907909.1"/>
    </source>
</evidence>
<sequence length="296" mass="33173">MVVVYDHILTFSQEIDLIWSRRWSFMTLLYFLARYSVNVVNSGAHHSLPTAWSIVLTWGYTVNINIVMAGNWSINIFATVMDAILLVRAYALCNQSKITLCILLICFFVQMVVVFILMGTEYNAITIRKFVQYVGAPIGSVTQDIGENITAFVPPPLVVTVVQLAFNIIVFGFAMSAFVRHARESKELHGRWSVSPLLKLLIHDQMIYFFCYVVWQALDLPVDAPGLPQNQALTTIADALDALVIIAGPRMVISLRAQETKLVGERFQTEFSTINFGAGEVLSLQPMNQTDPETTT</sequence>
<evidence type="ECO:0000313" key="2">
    <source>
        <dbReference type="Proteomes" id="UP000790377"/>
    </source>
</evidence>
<accession>A0ACB8A4B9</accession>
<gene>
    <name evidence="1" type="ORF">BJ138DRAFT_424659</name>
</gene>
<keyword evidence="2" id="KW-1185">Reference proteome</keyword>